<dbReference type="GO" id="GO:0016020">
    <property type="term" value="C:membrane"/>
    <property type="evidence" value="ECO:0007669"/>
    <property type="project" value="UniProtKB-SubCell"/>
</dbReference>
<evidence type="ECO:0000256" key="1">
    <source>
        <dbReference type="ARBA" id="ARBA00004127"/>
    </source>
</evidence>
<feature type="transmembrane region" description="Helical" evidence="6">
    <location>
        <begin position="157"/>
        <end position="175"/>
    </location>
</feature>
<feature type="domain" description="EamA" evidence="7">
    <location>
        <begin position="157"/>
        <end position="290"/>
    </location>
</feature>
<protein>
    <submittedName>
        <fullName evidence="8">Drug/metabolite transporter (DMT) superfamily protein</fullName>
    </submittedName>
</protein>
<evidence type="ECO:0000313" key="9">
    <source>
        <dbReference type="Proteomes" id="UP000254082"/>
    </source>
</evidence>
<gene>
    <name evidence="8" type="primary">yicL</name>
    <name evidence="8" type="ORF">NCTC11391_00817</name>
</gene>
<evidence type="ECO:0000313" key="8">
    <source>
        <dbReference type="EMBL" id="SUN35778.1"/>
    </source>
</evidence>
<comment type="subcellular location">
    <subcellularLocation>
        <location evidence="1">Endomembrane system</location>
        <topology evidence="1">Multi-pass membrane protein</topology>
    </subcellularLocation>
</comment>
<dbReference type="PANTHER" id="PTHR32322:SF2">
    <property type="entry name" value="EAMA DOMAIN-CONTAINING PROTEIN"/>
    <property type="match status" value="1"/>
</dbReference>
<feature type="transmembrane region" description="Helical" evidence="6">
    <location>
        <begin position="35"/>
        <end position="55"/>
    </location>
</feature>
<name>A0A380JCH8_STRDO</name>
<dbReference type="Pfam" id="PF00892">
    <property type="entry name" value="EamA"/>
    <property type="match status" value="2"/>
</dbReference>
<feature type="transmembrane region" description="Helical" evidence="6">
    <location>
        <begin position="131"/>
        <end position="151"/>
    </location>
</feature>
<dbReference type="InterPro" id="IPR037185">
    <property type="entry name" value="EmrE-like"/>
</dbReference>
<organism evidence="8 9">
    <name type="scientific">Streptococcus downei MFe28</name>
    <dbReference type="NCBI Taxonomy" id="764290"/>
    <lineage>
        <taxon>Bacteria</taxon>
        <taxon>Bacillati</taxon>
        <taxon>Bacillota</taxon>
        <taxon>Bacilli</taxon>
        <taxon>Lactobacillales</taxon>
        <taxon>Streptococcaceae</taxon>
        <taxon>Streptococcus</taxon>
    </lineage>
</organism>
<dbReference type="Proteomes" id="UP000254082">
    <property type="component" value="Unassembled WGS sequence"/>
</dbReference>
<comment type="similarity">
    <text evidence="2">Belongs to the EamA transporter family.</text>
</comment>
<dbReference type="EMBL" id="UHFA01000002">
    <property type="protein sequence ID" value="SUN35778.1"/>
    <property type="molecule type" value="Genomic_DNA"/>
</dbReference>
<dbReference type="PANTHER" id="PTHR32322">
    <property type="entry name" value="INNER MEMBRANE TRANSPORTER"/>
    <property type="match status" value="1"/>
</dbReference>
<dbReference type="InterPro" id="IPR050638">
    <property type="entry name" value="AA-Vitamin_Transporters"/>
</dbReference>
<keyword evidence="4 6" id="KW-1133">Transmembrane helix</keyword>
<keyword evidence="9" id="KW-1185">Reference proteome</keyword>
<keyword evidence="3 6" id="KW-0812">Transmembrane</keyword>
<dbReference type="AlphaFoldDB" id="A0A380JCH8"/>
<evidence type="ECO:0000256" key="6">
    <source>
        <dbReference type="SAM" id="Phobius"/>
    </source>
</evidence>
<accession>A0A380JCH8</accession>
<feature type="transmembrane region" description="Helical" evidence="6">
    <location>
        <begin position="249"/>
        <end position="270"/>
    </location>
</feature>
<feature type="transmembrane region" description="Helical" evidence="6">
    <location>
        <begin position="276"/>
        <end position="295"/>
    </location>
</feature>
<evidence type="ECO:0000256" key="3">
    <source>
        <dbReference type="ARBA" id="ARBA00022692"/>
    </source>
</evidence>
<evidence type="ECO:0000256" key="2">
    <source>
        <dbReference type="ARBA" id="ARBA00007362"/>
    </source>
</evidence>
<proteinExistence type="inferred from homology"/>
<dbReference type="OrthoDB" id="9810818at2"/>
<evidence type="ECO:0000256" key="5">
    <source>
        <dbReference type="ARBA" id="ARBA00023136"/>
    </source>
</evidence>
<reference evidence="8 9" key="1">
    <citation type="submission" date="2018-06" db="EMBL/GenBank/DDBJ databases">
        <authorList>
            <consortium name="Pathogen Informatics"/>
            <person name="Doyle S."/>
        </authorList>
    </citation>
    <scope>NUCLEOTIDE SEQUENCE [LARGE SCALE GENOMIC DNA]</scope>
    <source>
        <strain evidence="9">NCTC 11391</strain>
    </source>
</reference>
<feature type="transmembrane region" description="Helical" evidence="6">
    <location>
        <begin position="75"/>
        <end position="93"/>
    </location>
</feature>
<dbReference type="InterPro" id="IPR000620">
    <property type="entry name" value="EamA_dom"/>
</dbReference>
<dbReference type="RefSeq" id="WP_115324943.1">
    <property type="nucleotide sequence ID" value="NZ_UHFA01000002.1"/>
</dbReference>
<keyword evidence="5 6" id="KW-0472">Membrane</keyword>
<evidence type="ECO:0000259" key="7">
    <source>
        <dbReference type="Pfam" id="PF00892"/>
    </source>
</evidence>
<feature type="transmembrane region" description="Helical" evidence="6">
    <location>
        <begin position="215"/>
        <end position="237"/>
    </location>
</feature>
<sequence>MSKTFKGTMITIAATLCWGFSGISGQYLMAQGISVNLLTSLRLIIAGLVLTGLDFIKDKATLTSLMSSGSNRVRLLIFAICGLLANQYAYLQAIHYTNAGTATVLQYISPVLVLAYVSLKGRTLPTFSESLSIFLAILGTFLIATHGHLASLAITPLGLFWGVLSAFTYTAYMIIPAKLIQSYGSLTIVGLGMLIGGLVFPIFTQAWRYRLPLNSLNLLALFGLIVVGAILSYTLFLKGISMVGPLKGSLLAAIEPVASVILAALILGQVFYQMDILGMLFIVLAVLIISLRDLIISRKKSL</sequence>
<dbReference type="SUPFAM" id="SSF103481">
    <property type="entry name" value="Multidrug resistance efflux transporter EmrE"/>
    <property type="match status" value="2"/>
</dbReference>
<feature type="transmembrane region" description="Helical" evidence="6">
    <location>
        <begin position="182"/>
        <end position="203"/>
    </location>
</feature>
<feature type="transmembrane region" description="Helical" evidence="6">
    <location>
        <begin position="99"/>
        <end position="119"/>
    </location>
</feature>
<evidence type="ECO:0000256" key="4">
    <source>
        <dbReference type="ARBA" id="ARBA00022989"/>
    </source>
</evidence>
<feature type="domain" description="EamA" evidence="7">
    <location>
        <begin position="7"/>
        <end position="144"/>
    </location>
</feature>